<dbReference type="InterPro" id="IPR001611">
    <property type="entry name" value="Leu-rich_rpt"/>
</dbReference>
<feature type="compositionally biased region" description="Low complexity" evidence="1">
    <location>
        <begin position="438"/>
        <end position="472"/>
    </location>
</feature>
<reference evidence="2 3" key="1">
    <citation type="journal article" date="2021" name="MBio">
        <title>A New Model Trypanosomatid, Novymonas esmeraldas: Genomic Perception of Its 'Candidatus Pandoraea novymonadis' Endosymbiont.</title>
        <authorList>
            <person name="Zakharova A."/>
            <person name="Saura A."/>
            <person name="Butenko A."/>
            <person name="Podesvova L."/>
            <person name="Warmusova S."/>
            <person name="Kostygov A.Y."/>
            <person name="Nenarokova A."/>
            <person name="Lukes J."/>
            <person name="Opperdoes F.R."/>
            <person name="Yurchenko V."/>
        </authorList>
    </citation>
    <scope>NUCLEOTIDE SEQUENCE [LARGE SCALE GENOMIC DNA]</scope>
    <source>
        <strain evidence="2 3">E262AT.01</strain>
    </source>
</reference>
<feature type="compositionally biased region" description="Polar residues" evidence="1">
    <location>
        <begin position="521"/>
        <end position="536"/>
    </location>
</feature>
<keyword evidence="3" id="KW-1185">Reference proteome</keyword>
<feature type="compositionally biased region" description="Low complexity" evidence="1">
    <location>
        <begin position="166"/>
        <end position="175"/>
    </location>
</feature>
<dbReference type="Gene3D" id="3.80.10.10">
    <property type="entry name" value="Ribonuclease Inhibitor"/>
    <property type="match status" value="4"/>
</dbReference>
<evidence type="ECO:0000256" key="1">
    <source>
        <dbReference type="SAM" id="MobiDB-lite"/>
    </source>
</evidence>
<feature type="compositionally biased region" description="Pro residues" evidence="1">
    <location>
        <begin position="176"/>
        <end position="185"/>
    </location>
</feature>
<gene>
    <name evidence="2" type="ORF">NESM_000418500</name>
</gene>
<feature type="compositionally biased region" description="Polar residues" evidence="1">
    <location>
        <begin position="154"/>
        <end position="163"/>
    </location>
</feature>
<feature type="compositionally biased region" description="Low complexity" evidence="1">
    <location>
        <begin position="617"/>
        <end position="628"/>
    </location>
</feature>
<feature type="compositionally biased region" description="Low complexity" evidence="1">
    <location>
        <begin position="314"/>
        <end position="342"/>
    </location>
</feature>
<feature type="compositionally biased region" description="Low complexity" evidence="1">
    <location>
        <begin position="500"/>
        <end position="513"/>
    </location>
</feature>
<protein>
    <submittedName>
        <fullName evidence="2">Uncharacterized protein</fullName>
    </submittedName>
</protein>
<dbReference type="EMBL" id="JAECZO010000045">
    <property type="protein sequence ID" value="KAK7194960.1"/>
    <property type="molecule type" value="Genomic_DNA"/>
</dbReference>
<feature type="region of interest" description="Disordered" evidence="1">
    <location>
        <begin position="121"/>
        <end position="746"/>
    </location>
</feature>
<feature type="compositionally biased region" description="Low complexity" evidence="1">
    <location>
        <begin position="122"/>
        <end position="146"/>
    </location>
</feature>
<feature type="compositionally biased region" description="Low complexity" evidence="1">
    <location>
        <begin position="538"/>
        <end position="558"/>
    </location>
</feature>
<organism evidence="2 3">
    <name type="scientific">Novymonas esmeraldas</name>
    <dbReference type="NCBI Taxonomy" id="1808958"/>
    <lineage>
        <taxon>Eukaryota</taxon>
        <taxon>Discoba</taxon>
        <taxon>Euglenozoa</taxon>
        <taxon>Kinetoplastea</taxon>
        <taxon>Metakinetoplastina</taxon>
        <taxon>Trypanosomatida</taxon>
        <taxon>Trypanosomatidae</taxon>
        <taxon>Novymonas</taxon>
    </lineage>
</organism>
<dbReference type="InterPro" id="IPR032675">
    <property type="entry name" value="LRR_dom_sf"/>
</dbReference>
<feature type="compositionally biased region" description="Gly residues" evidence="1">
    <location>
        <begin position="629"/>
        <end position="638"/>
    </location>
</feature>
<accession>A0AAW0EPS8</accession>
<feature type="compositionally biased region" description="Low complexity" evidence="1">
    <location>
        <begin position="268"/>
        <end position="304"/>
    </location>
</feature>
<feature type="compositionally biased region" description="Polar residues" evidence="1">
    <location>
        <begin position="10"/>
        <end position="35"/>
    </location>
</feature>
<evidence type="ECO:0000313" key="2">
    <source>
        <dbReference type="EMBL" id="KAK7194960.1"/>
    </source>
</evidence>
<feature type="compositionally biased region" description="Low complexity" evidence="1">
    <location>
        <begin position="246"/>
        <end position="261"/>
    </location>
</feature>
<dbReference type="PANTHER" id="PTHR12904:SF23">
    <property type="entry name" value="PROTEIN ZER-1 HOMOLOG"/>
    <property type="match status" value="1"/>
</dbReference>
<sequence>MPHSHPVHRTTPSTLTPARNGSVPNHTAAPTSNHSVFDERRRNTTPATGHLSSVVVHTPPPTASNSMDGVQVAPHALSEPCFSKPDLLVLSTLGGAGAATARQLPPLSGLLSSARTTTPTGASAAIARSARIPLGSPSTSPAASTPRMQPTPPTVSTAASASNYGAAPRPINARPPIAPAPPPPTRGETSEKAESTPATTTMQDALKFFNQRVQEENEREKARTNRRSSRTSSRESSMLLAPSPPATAASAANTNNSRASNGVPNGGAAPPSRAAVAPRVSPQASPPRGTSAAAGGAGGVSRSAPPTPAAHTNASAKGGAGAAASASTSAATEAAAAAAAASPPLVAQGPRSGLPRSMRPEQRQQLVPARQPPPPSPPRTETSAPPVASAPSPSKTGAARPHIAAARLPPPPRASSAAAVTPHHRYPPVDDDDDAHQQQRSTSHQHQQKQQQQQPEQSRPAAGKPVAAAAPPTQLPRPTQLSSSSSPVNPVYSAVEVQESASLSGGSSGGRWSVLVDSRRPSQPGSLGNGLSQERNPATGASVSGPTTAAAAATLPGLRKSRNLDELDDVGEEATPRQSSIFTHRPTTGILPPVSPDATHRPPSLGRHVTAANGGTPSAPGAADDCSSGSGGGGGGGAPQRLSDAGAAEGSPLTALPIFSSTDERPGKASPTNTAVKKDAATAAATAKALRQSPPAASPTKAAGPLADGVGAAQGPDSALHHTGRYTPARVNGASSHPASVDGSAPDADAELAALNSYLKEEDLNLSMSTFNSVGPTLAQSLTLRVLNLKGSTIASEGLRGLADIPTLRSICVSHMRNLTTLVPLVTPTARAGGRPCGIEEIDAQFSSVSNEGIWGLERLRRLRRLDLGMTTVSDVTCLAASHSINDLYLTGTRVDSPGLAGLERLPTLALLNVARTKVTSLRQLARSRSIQTLIAYSCQVTDDGFIGVGEMPRLSTLDVSTTKITNLSVLQKSRSLKSLRAQWLSLKNCHDIIQQRRAQLDGATPDTSMAWRDTEAGFAGLASIPTLESVDLSFNTIRSFHSLCRSKSLKHLVLRRTRVDNGGIGSIAQLASTLETLVLTNLTDILDESDDTEASGASNAASGLLSSMGDLNLLRRLTSIDLSFTDVYDLRLLQELRGLRELIIVETLVTVDGLRGIEKIATLETLDISQTSIISLQFLVGGAPALKKVLVKSNRNVRGFKLGRVDQLRALEHLDVSDTVVEDIESVLKATWRLKTLVWRWKERRDNKGPAPALECWVTAPRLAGVNAMPCLATLDLTNSSVHDLNFLERSTSLTTVLLKCCRLLRNSTIKGLGTLPALEVLELTDNRRISDVTCLRSCRRLRELRLNHTHVTKAGLDGVTDLPELKVLDIANTRAEDDVKDEDVNGAVERSRLLEDSNMRDCSTLLDSSAAPAQFRVPRRRRVSFIANDGGEAAPSSPS</sequence>
<dbReference type="InterPro" id="IPR051341">
    <property type="entry name" value="Zyg-11_UBL_adapter"/>
</dbReference>
<feature type="region of interest" description="Disordered" evidence="1">
    <location>
        <begin position="1"/>
        <end position="68"/>
    </location>
</feature>
<feature type="compositionally biased region" description="Polar residues" evidence="1">
    <location>
        <begin position="576"/>
        <end position="586"/>
    </location>
</feature>
<proteinExistence type="predicted"/>
<feature type="compositionally biased region" description="Low complexity" evidence="1">
    <location>
        <begin position="379"/>
        <end position="407"/>
    </location>
</feature>
<dbReference type="PANTHER" id="PTHR12904">
    <property type="match status" value="1"/>
</dbReference>
<dbReference type="SUPFAM" id="SSF52058">
    <property type="entry name" value="L domain-like"/>
    <property type="match status" value="1"/>
</dbReference>
<name>A0AAW0EPS8_9TRYP</name>
<comment type="caution">
    <text evidence="2">The sequence shown here is derived from an EMBL/GenBank/DDBJ whole genome shotgun (WGS) entry which is preliminary data.</text>
</comment>
<evidence type="ECO:0000313" key="3">
    <source>
        <dbReference type="Proteomes" id="UP001430356"/>
    </source>
</evidence>
<dbReference type="Proteomes" id="UP001430356">
    <property type="component" value="Unassembled WGS sequence"/>
</dbReference>
<feature type="compositionally biased region" description="Basic and acidic residues" evidence="1">
    <location>
        <begin position="213"/>
        <end position="223"/>
    </location>
</feature>
<dbReference type="Pfam" id="PF13516">
    <property type="entry name" value="LRR_6"/>
    <property type="match status" value="1"/>
</dbReference>